<dbReference type="CDD" id="cd09318">
    <property type="entry name" value="TDT_SSU1"/>
    <property type="match status" value="1"/>
</dbReference>
<evidence type="ECO:0000256" key="7">
    <source>
        <dbReference type="ARBA" id="ARBA00023136"/>
    </source>
</evidence>
<evidence type="ECO:0000256" key="2">
    <source>
        <dbReference type="ARBA" id="ARBA00008566"/>
    </source>
</evidence>
<comment type="subcellular location">
    <subcellularLocation>
        <location evidence="1">Cell membrane</location>
        <topology evidence="1">Multi-pass membrane protein</topology>
    </subcellularLocation>
</comment>
<comment type="similarity">
    <text evidence="2">Belongs to the tellurite-resistance/dicarboxylate transporter (TDT) family.</text>
</comment>
<dbReference type="PANTHER" id="PTHR31686">
    <property type="match status" value="1"/>
</dbReference>
<feature type="transmembrane region" description="Helical" evidence="8">
    <location>
        <begin position="54"/>
        <end position="77"/>
    </location>
</feature>
<dbReference type="AlphaFoldDB" id="A0A8G2CP22"/>
<feature type="transmembrane region" description="Helical" evidence="8">
    <location>
        <begin position="224"/>
        <end position="246"/>
    </location>
</feature>
<dbReference type="Gene3D" id="1.50.10.150">
    <property type="entry name" value="Voltage-dependent anion channel"/>
    <property type="match status" value="1"/>
</dbReference>
<name>A0A8G2CP22_ACIRU</name>
<evidence type="ECO:0000256" key="3">
    <source>
        <dbReference type="ARBA" id="ARBA00022448"/>
    </source>
</evidence>
<evidence type="ECO:0000256" key="4">
    <source>
        <dbReference type="ARBA" id="ARBA00022475"/>
    </source>
</evidence>
<keyword evidence="4" id="KW-1003">Cell membrane</keyword>
<evidence type="ECO:0000256" key="1">
    <source>
        <dbReference type="ARBA" id="ARBA00004651"/>
    </source>
</evidence>
<feature type="transmembrane region" description="Helical" evidence="8">
    <location>
        <begin position="89"/>
        <end position="112"/>
    </location>
</feature>
<feature type="transmembrane region" description="Helical" evidence="8">
    <location>
        <begin position="305"/>
        <end position="324"/>
    </location>
</feature>
<evidence type="ECO:0000313" key="10">
    <source>
        <dbReference type="Proteomes" id="UP000186308"/>
    </source>
</evidence>
<organism evidence="9 10">
    <name type="scientific">Acidiphilium rubrum</name>
    <dbReference type="NCBI Taxonomy" id="526"/>
    <lineage>
        <taxon>Bacteria</taxon>
        <taxon>Pseudomonadati</taxon>
        <taxon>Pseudomonadota</taxon>
        <taxon>Alphaproteobacteria</taxon>
        <taxon>Acetobacterales</taxon>
        <taxon>Acidocellaceae</taxon>
        <taxon>Acidiphilium</taxon>
    </lineage>
</organism>
<dbReference type="Proteomes" id="UP000186308">
    <property type="component" value="Unassembled WGS sequence"/>
</dbReference>
<feature type="transmembrane region" description="Helical" evidence="8">
    <location>
        <begin position="258"/>
        <end position="284"/>
    </location>
</feature>
<dbReference type="GO" id="GO:0000319">
    <property type="term" value="F:sulfite transmembrane transporter activity"/>
    <property type="evidence" value="ECO:0007669"/>
    <property type="project" value="TreeGrafter"/>
</dbReference>
<evidence type="ECO:0000256" key="8">
    <source>
        <dbReference type="SAM" id="Phobius"/>
    </source>
</evidence>
<dbReference type="OrthoDB" id="958273at2"/>
<feature type="transmembrane region" description="Helical" evidence="8">
    <location>
        <begin position="330"/>
        <end position="349"/>
    </location>
</feature>
<comment type="caution">
    <text evidence="9">The sequence shown here is derived from an EMBL/GenBank/DDBJ whole genome shotgun (WGS) entry which is preliminary data.</text>
</comment>
<keyword evidence="10" id="KW-1185">Reference proteome</keyword>
<gene>
    <name evidence="9" type="ORF">SAMN05421828_1505</name>
</gene>
<dbReference type="EMBL" id="FTNE01000050">
    <property type="protein sequence ID" value="SIR54119.1"/>
    <property type="molecule type" value="Genomic_DNA"/>
</dbReference>
<proteinExistence type="inferred from homology"/>
<dbReference type="InterPro" id="IPR051629">
    <property type="entry name" value="Sulfite_efflux_TDT"/>
</dbReference>
<feature type="transmembrane region" description="Helical" evidence="8">
    <location>
        <begin position="124"/>
        <end position="145"/>
    </location>
</feature>
<evidence type="ECO:0000256" key="5">
    <source>
        <dbReference type="ARBA" id="ARBA00022692"/>
    </source>
</evidence>
<sequence>MIDLHPLRKLSHPREAIRQFTPNWFTLNMGTGILFLMLAQFPFFVYGLAPLTRILFWADIGFYLLFCAMFIGRWVFFTRGALRLLDHPVQSMFLGAIPMGLAPIINGAVNFYGGTPFAVHAALILWFTDAALSLFIGWLVPFYMFTRQSHAFENMTGVWLLPIVPAEVAAVSAGTIAPHLPVQTAQMVTIIGYALWAISVPLAFGILAILFLRLALHKLPHRDMAVSTWLALGPIGTGSTALILLGNSSVRAFAGEKFFHMLAMAQGIGLIGGLFLWGLGLWWFGMAALITLRYVKDGLPFNMGWWGFTFPLGVYTASTFAIFAETKFAFFELFGAALVVLLAFFWMVVTTRTMQGMWSGQLFSAPCLTGECLSGETGLPMFDAAPVTASRELQVQ</sequence>
<dbReference type="InterPro" id="IPR038665">
    <property type="entry name" value="Voltage-dep_anion_channel_sf"/>
</dbReference>
<feature type="transmembrane region" description="Helical" evidence="8">
    <location>
        <begin position="157"/>
        <end position="178"/>
    </location>
</feature>
<reference evidence="9 10" key="1">
    <citation type="submission" date="2017-01" db="EMBL/GenBank/DDBJ databases">
        <authorList>
            <person name="Varghese N."/>
            <person name="Submissions S."/>
        </authorList>
    </citation>
    <scope>NUCLEOTIDE SEQUENCE [LARGE SCALE GENOMIC DNA]</scope>
    <source>
        <strain evidence="9 10">ATCC 35905</strain>
    </source>
</reference>
<keyword evidence="3" id="KW-0813">Transport</keyword>
<feature type="transmembrane region" description="Helical" evidence="8">
    <location>
        <begin position="190"/>
        <end position="212"/>
    </location>
</feature>
<keyword evidence="7 8" id="KW-0472">Membrane</keyword>
<dbReference type="GO" id="GO:0005886">
    <property type="term" value="C:plasma membrane"/>
    <property type="evidence" value="ECO:0007669"/>
    <property type="project" value="UniProtKB-SubCell"/>
</dbReference>
<accession>A0A8G2CP22</accession>
<dbReference type="RefSeq" id="WP_051657635.1">
    <property type="nucleotide sequence ID" value="NZ_FTNE01000050.1"/>
</dbReference>
<keyword evidence="6 8" id="KW-1133">Transmembrane helix</keyword>
<protein>
    <submittedName>
        <fullName evidence="9">C4-dicarboxylate transporter/malic acid transport protein</fullName>
    </submittedName>
</protein>
<evidence type="ECO:0000313" key="9">
    <source>
        <dbReference type="EMBL" id="SIR54119.1"/>
    </source>
</evidence>
<dbReference type="PANTHER" id="PTHR31686:SF1">
    <property type="entry name" value="SULFITE EFFLUX PUMP SSU1"/>
    <property type="match status" value="1"/>
</dbReference>
<keyword evidence="5 8" id="KW-0812">Transmembrane</keyword>
<feature type="transmembrane region" description="Helical" evidence="8">
    <location>
        <begin position="24"/>
        <end position="48"/>
    </location>
</feature>
<evidence type="ECO:0000256" key="6">
    <source>
        <dbReference type="ARBA" id="ARBA00022989"/>
    </source>
</evidence>
<dbReference type="Pfam" id="PF03595">
    <property type="entry name" value="SLAC1"/>
    <property type="match status" value="1"/>
</dbReference>
<dbReference type="InterPro" id="IPR004695">
    <property type="entry name" value="SLAC1/Mae1/Ssu1/TehA"/>
</dbReference>